<keyword evidence="2 4" id="KW-0012">Acyltransferase</keyword>
<name>A0ABY8XLP3_9PSEU</name>
<dbReference type="InterPro" id="IPR000182">
    <property type="entry name" value="GNAT_dom"/>
</dbReference>
<dbReference type="GO" id="GO:0016746">
    <property type="term" value="F:acyltransferase activity"/>
    <property type="evidence" value="ECO:0007669"/>
    <property type="project" value="UniProtKB-KW"/>
</dbReference>
<keyword evidence="1 4" id="KW-0808">Transferase</keyword>
<accession>A0ABY8XLP3</accession>
<gene>
    <name evidence="4" type="ORF">QP939_48550</name>
</gene>
<reference evidence="4 5" key="1">
    <citation type="submission" date="2023-06" db="EMBL/GenBank/DDBJ databases">
        <authorList>
            <person name="Oyuntsetseg B."/>
            <person name="Kim S.B."/>
        </authorList>
    </citation>
    <scope>NUCLEOTIDE SEQUENCE [LARGE SCALE GENOMIC DNA]</scope>
    <source>
        <strain evidence="4 5">2-2</strain>
    </source>
</reference>
<evidence type="ECO:0000313" key="5">
    <source>
        <dbReference type="Proteomes" id="UP001227101"/>
    </source>
</evidence>
<dbReference type="EMBL" id="CP127173">
    <property type="protein sequence ID" value="WIV56555.1"/>
    <property type="molecule type" value="Genomic_DNA"/>
</dbReference>
<dbReference type="PANTHER" id="PTHR43877:SF1">
    <property type="entry name" value="ACETYLTRANSFERASE"/>
    <property type="match status" value="1"/>
</dbReference>
<feature type="domain" description="N-acetyltransferase" evidence="3">
    <location>
        <begin position="8"/>
        <end position="169"/>
    </location>
</feature>
<protein>
    <submittedName>
        <fullName evidence="4">GNAT family N-acetyltransferase</fullName>
        <ecNumber evidence="4">2.3.1.-</ecNumber>
    </submittedName>
</protein>
<dbReference type="RefSeq" id="WP_285453733.1">
    <property type="nucleotide sequence ID" value="NZ_CP127173.1"/>
</dbReference>
<dbReference type="InterPro" id="IPR050832">
    <property type="entry name" value="Bact_Acetyltransf"/>
</dbReference>
<organism evidence="4 5">
    <name type="scientific">Amycolatopsis nalaikhensis</name>
    <dbReference type="NCBI Taxonomy" id="715472"/>
    <lineage>
        <taxon>Bacteria</taxon>
        <taxon>Bacillati</taxon>
        <taxon>Actinomycetota</taxon>
        <taxon>Actinomycetes</taxon>
        <taxon>Pseudonocardiales</taxon>
        <taxon>Pseudonocardiaceae</taxon>
        <taxon>Amycolatopsis</taxon>
    </lineage>
</organism>
<dbReference type="SUPFAM" id="SSF55729">
    <property type="entry name" value="Acyl-CoA N-acyltransferases (Nat)"/>
    <property type="match status" value="2"/>
</dbReference>
<dbReference type="Gene3D" id="3.40.630.30">
    <property type="match status" value="1"/>
</dbReference>
<keyword evidence="5" id="KW-1185">Reference proteome</keyword>
<dbReference type="PROSITE" id="PS51186">
    <property type="entry name" value="GNAT"/>
    <property type="match status" value="2"/>
</dbReference>
<dbReference type="PANTHER" id="PTHR43877">
    <property type="entry name" value="AMINOALKYLPHOSPHONATE N-ACETYLTRANSFERASE-RELATED-RELATED"/>
    <property type="match status" value="1"/>
</dbReference>
<evidence type="ECO:0000256" key="2">
    <source>
        <dbReference type="ARBA" id="ARBA00023315"/>
    </source>
</evidence>
<dbReference type="InterPro" id="IPR016181">
    <property type="entry name" value="Acyl_CoA_acyltransferase"/>
</dbReference>
<evidence type="ECO:0000256" key="1">
    <source>
        <dbReference type="ARBA" id="ARBA00022679"/>
    </source>
</evidence>
<proteinExistence type="predicted"/>
<dbReference type="EC" id="2.3.1.-" evidence="4"/>
<evidence type="ECO:0000313" key="4">
    <source>
        <dbReference type="EMBL" id="WIV56555.1"/>
    </source>
</evidence>
<dbReference type="CDD" id="cd04301">
    <property type="entry name" value="NAT_SF"/>
    <property type="match status" value="1"/>
</dbReference>
<feature type="domain" description="N-acetyltransferase" evidence="3">
    <location>
        <begin position="172"/>
        <end position="323"/>
    </location>
</feature>
<dbReference type="Pfam" id="PF00583">
    <property type="entry name" value="Acetyltransf_1"/>
    <property type="match status" value="2"/>
</dbReference>
<dbReference type="Proteomes" id="UP001227101">
    <property type="component" value="Chromosome"/>
</dbReference>
<sequence length="323" mass="35612">MPGRTPALTWRPLVPEDAQAAADLLNAIEAVDRIGEHYTAEDTRQELVDPYADLERGSLAAFDGDTMAGYMKIRFKPSADQVHRVFLDGGVHPAHRRRGVGTALVEAGVEAAKVLHDRHHPGRKLVVDVHKAEHIAGLPELMRARGFAPARWFRRMEHPLEALPAVPIPDGLAVEPWSERAEDDFRRVRNAAFEDHWGAAPMPMDQWRNKITNQTFRPPVSFLLRDAATGTPVSVLVTLSWDADTAATGVRDAHFMVVGTVREYRKRGAASALLAHALRAAAEQGYDQASLSVDSADRSGASGVFARAGFEPKTRYIRWALEV</sequence>
<evidence type="ECO:0000259" key="3">
    <source>
        <dbReference type="PROSITE" id="PS51186"/>
    </source>
</evidence>